<evidence type="ECO:0000256" key="4">
    <source>
        <dbReference type="ARBA" id="ARBA00022737"/>
    </source>
</evidence>
<feature type="compositionally biased region" description="Basic and acidic residues" evidence="10">
    <location>
        <begin position="914"/>
        <end position="932"/>
    </location>
</feature>
<comment type="subcellular location">
    <subcellularLocation>
        <location evidence="1">Cell membrane</location>
        <topology evidence="1">Multi-pass membrane protein</topology>
    </subcellularLocation>
</comment>
<feature type="region of interest" description="Disordered" evidence="10">
    <location>
        <begin position="914"/>
        <end position="939"/>
    </location>
</feature>
<dbReference type="InterPro" id="IPR023837">
    <property type="entry name" value="EccCb-like_Actinobacteria"/>
</dbReference>
<evidence type="ECO:0000256" key="3">
    <source>
        <dbReference type="ARBA" id="ARBA00022692"/>
    </source>
</evidence>
<evidence type="ECO:0000256" key="1">
    <source>
        <dbReference type="ARBA" id="ARBA00004651"/>
    </source>
</evidence>
<feature type="domain" description="FtsK" evidence="12">
    <location>
        <begin position="997"/>
        <end position="1181"/>
    </location>
</feature>
<keyword evidence="5 9" id="KW-0547">Nucleotide-binding</keyword>
<dbReference type="PANTHER" id="PTHR22683:SF1">
    <property type="entry name" value="TYPE VII SECRETION SYSTEM PROTEIN ESSC"/>
    <property type="match status" value="1"/>
</dbReference>
<dbReference type="SMART" id="SM00382">
    <property type="entry name" value="AAA"/>
    <property type="match status" value="3"/>
</dbReference>
<dbReference type="Proteomes" id="UP001060504">
    <property type="component" value="Unassembled WGS sequence"/>
</dbReference>
<organism evidence="13 14">
    <name type="scientific">Mycolicibacterium cyprinidarum</name>
    <dbReference type="NCBI Taxonomy" id="2860311"/>
    <lineage>
        <taxon>Bacteria</taxon>
        <taxon>Bacillati</taxon>
        <taxon>Actinomycetota</taxon>
        <taxon>Actinomycetes</taxon>
        <taxon>Mycobacteriales</taxon>
        <taxon>Mycobacteriaceae</taxon>
        <taxon>Mycolicibacterium</taxon>
    </lineage>
</organism>
<dbReference type="InterPro" id="IPR003593">
    <property type="entry name" value="AAA+_ATPase"/>
</dbReference>
<evidence type="ECO:0000256" key="5">
    <source>
        <dbReference type="ARBA" id="ARBA00022741"/>
    </source>
</evidence>
<keyword evidence="6 9" id="KW-0067">ATP-binding</keyword>
<name>A0ABQ4V9E5_9MYCO</name>
<dbReference type="InterPro" id="IPR002543">
    <property type="entry name" value="FtsK_dom"/>
</dbReference>
<dbReference type="Pfam" id="PF01580">
    <property type="entry name" value="FtsK_SpoIIIE"/>
    <property type="match status" value="2"/>
</dbReference>
<accession>A0ABQ4V9E5</accession>
<dbReference type="Gene3D" id="3.40.50.300">
    <property type="entry name" value="P-loop containing nucleotide triphosphate hydrolases"/>
    <property type="match status" value="3"/>
</dbReference>
<evidence type="ECO:0000256" key="2">
    <source>
        <dbReference type="ARBA" id="ARBA00022475"/>
    </source>
</evidence>
<dbReference type="EMBL" id="BPRH01003171">
    <property type="protein sequence ID" value="GJF08343.1"/>
    <property type="molecule type" value="Genomic_DNA"/>
</dbReference>
<keyword evidence="4" id="KW-0677">Repeat</keyword>
<feature type="transmembrane region" description="Helical" evidence="11">
    <location>
        <begin position="36"/>
        <end position="56"/>
    </location>
</feature>
<dbReference type="InterPro" id="IPR050206">
    <property type="entry name" value="FtsK/SpoIIIE/SftA"/>
</dbReference>
<dbReference type="PANTHER" id="PTHR22683">
    <property type="entry name" value="SPORULATION PROTEIN RELATED"/>
    <property type="match status" value="1"/>
</dbReference>
<evidence type="ECO:0000313" key="13">
    <source>
        <dbReference type="EMBL" id="GJF08343.1"/>
    </source>
</evidence>
<evidence type="ECO:0000256" key="8">
    <source>
        <dbReference type="ARBA" id="ARBA00023136"/>
    </source>
</evidence>
<feature type="domain" description="FtsK" evidence="12">
    <location>
        <begin position="726"/>
        <end position="918"/>
    </location>
</feature>
<evidence type="ECO:0000256" key="7">
    <source>
        <dbReference type="ARBA" id="ARBA00022989"/>
    </source>
</evidence>
<evidence type="ECO:0000259" key="12">
    <source>
        <dbReference type="PROSITE" id="PS50901"/>
    </source>
</evidence>
<feature type="binding site" evidence="9">
    <location>
        <begin position="744"/>
        <end position="751"/>
    </location>
    <ligand>
        <name>ATP</name>
        <dbReference type="ChEBI" id="CHEBI:30616"/>
    </ligand>
</feature>
<keyword evidence="14" id="KW-1185">Reference proteome</keyword>
<keyword evidence="3 11" id="KW-0812">Transmembrane</keyword>
<dbReference type="NCBIfam" id="TIGR03924">
    <property type="entry name" value="T7SS_EccC_a"/>
    <property type="match status" value="1"/>
</dbReference>
<keyword evidence="2" id="KW-1003">Cell membrane</keyword>
<dbReference type="NCBIfam" id="TIGR03925">
    <property type="entry name" value="T7SS_EccC_b"/>
    <property type="match status" value="1"/>
</dbReference>
<gene>
    <name evidence="13" type="primary">eccC4</name>
    <name evidence="13" type="ORF">NGTWS1702_30340</name>
</gene>
<dbReference type="SUPFAM" id="SSF52540">
    <property type="entry name" value="P-loop containing nucleoside triphosphate hydrolases"/>
    <property type="match status" value="3"/>
</dbReference>
<evidence type="ECO:0000256" key="10">
    <source>
        <dbReference type="SAM" id="MobiDB-lite"/>
    </source>
</evidence>
<feature type="binding site" evidence="9">
    <location>
        <begin position="412"/>
        <end position="419"/>
    </location>
    <ligand>
        <name>ATP</name>
        <dbReference type="ChEBI" id="CHEBI:30616"/>
    </ligand>
</feature>
<reference evidence="13 14" key="1">
    <citation type="submission" date="2021-08" db="EMBL/GenBank/DDBJ databases">
        <title>Draft genome sequence of Mycolicibacterium sp. NGTWS1702 strain.</title>
        <authorList>
            <person name="Matsumoto M."/>
            <person name="Tang B.C.C."/>
            <person name="Machida Y."/>
            <person name="Matoyama H."/>
            <person name="Kishihara T."/>
            <person name="Sato S."/>
            <person name="Kondo I."/>
            <person name="Sano M."/>
            <person name="Kato G."/>
        </authorList>
    </citation>
    <scope>NUCLEOTIDE SEQUENCE [LARGE SCALE GENOMIC DNA]</scope>
    <source>
        <strain evidence="13 14">NGTWSNA01</strain>
    </source>
</reference>
<feature type="transmembrane region" description="Helical" evidence="11">
    <location>
        <begin position="68"/>
        <end position="87"/>
    </location>
</feature>
<dbReference type="InterPro" id="IPR027417">
    <property type="entry name" value="P-loop_NTPase"/>
</dbReference>
<feature type="domain" description="FtsK" evidence="12">
    <location>
        <begin position="389"/>
        <end position="589"/>
    </location>
</feature>
<comment type="caution">
    <text evidence="13">The sequence shown here is derived from an EMBL/GenBank/DDBJ whole genome shotgun (WGS) entry which is preliminary data.</text>
</comment>
<evidence type="ECO:0000256" key="11">
    <source>
        <dbReference type="SAM" id="Phobius"/>
    </source>
</evidence>
<feature type="binding site" evidence="9">
    <location>
        <begin position="1014"/>
        <end position="1021"/>
    </location>
    <ligand>
        <name>ATP</name>
        <dbReference type="ChEBI" id="CHEBI:30616"/>
    </ligand>
</feature>
<evidence type="ECO:0000256" key="9">
    <source>
        <dbReference type="PROSITE-ProRule" id="PRU00289"/>
    </source>
</evidence>
<evidence type="ECO:0000313" key="14">
    <source>
        <dbReference type="Proteomes" id="UP001060504"/>
    </source>
</evidence>
<sequence length="1215" mass="130418">MELCVRPSARPPATPAGQIVVDAPPKLPNPPAVNPLARLMPVAMIVAMVGMGALYLTSGSGSARNPMFLFFPAMMLVSVIGTLVHGGRGAGRVAEINDQRAEYLRYLETLDDVLASRADEQHLALHWTHPDPSALWTLAGGDRMWERTADHPHFCSVRVGLGQLPSAVAVVAPELGSGDSADPVTTGAVARLLDRRTLVGGVPVALPVHTTRTVTVAGDAAASRAAVRALVCQLTMLHHPALIGIEAHIEAGSQAVWDWLKWLPHQSDCGPSQHRVVIVDGCDGPSPSDGQTVIEICAEGPGSPVTVRIGASELAVECDELSVPAALACARRMARYRPAPGPRQQRGLAADWPALMKIEDPERIDADRLWATRTGHESLRVPIGIAVDGSVVHLDIKEAAAGGMGPHGLCVGATGSGKSEFLRTLTLGMIAAHSPEALNLVLVDFKGGATFLGLEKARHVSAVITNLADEAQLVSRMREALSGEVHRRQEILRAADNCINIAEYQRARTVDGTLAPLPALFIIVDEFSELLSQHPDFAELFVAIGRLGRSLGMHLLLASQRLDEGRLRGLETHLSYRVCLKTFSASESRAVLGVADAYHLPTQPGAAYLKTADGTVTRFQTAFVSGGYTPRPQPLEPTERPLTELFTLTDSARQRSRAAPQGSADQQRCLLDTVLRTLAGCGPAAHRVWLPPLGPPPRIEVLLRAETPTYLRVPIGLVDCPFEQRHEHYIIELSGAAGNIVVVGAPRSGKSTTLRTVACALAATHDADTVQFYCLDFGGGALAALAELPHVGSVAGRHDADLCRRTVAQLESLLRQRESAFRHLGVDGFVEYRRLRDTPDARVNDPYGEVFLVIDGWSTLRQEFDSLEAPITALAAQGLAFGIHVMIGAARWADLRPALKDQIGTRIELRLGDPAESEMDRRRARELADRPPGRGITSGGRELAIAVPDLDLVCRRDDCAAPPVELLPCLVDHRAVVAGTAPSPAGELLLGLGERHLTPVALNFAEHPHLLVLGEGECGKTALLRLLCTEIVRTRSPREAQLEIVDIRRTMLGVVESDHLAGYSVSGPALTSRMSALTEQLHARMPDEHVTQQQLRNRSWWDGPDIFVVVDDYDLVAGATGNPLTPLADFLPYAKDLGLHVVVARRSGGAARAMFDPVLARLRDMGCSGVMMSAAPDEGVLLGTARPTRLPAGRGTLIVRGRPDELLQVGWVDPP</sequence>
<proteinExistence type="predicted"/>
<dbReference type="InterPro" id="IPR023836">
    <property type="entry name" value="EccCa-like_Actinobacteria"/>
</dbReference>
<evidence type="ECO:0000256" key="6">
    <source>
        <dbReference type="ARBA" id="ARBA00022840"/>
    </source>
</evidence>
<dbReference type="PROSITE" id="PS50901">
    <property type="entry name" value="FTSK"/>
    <property type="match status" value="3"/>
</dbReference>
<keyword evidence="8 11" id="KW-0472">Membrane</keyword>
<keyword evidence="7 11" id="KW-1133">Transmembrane helix</keyword>
<protein>
    <submittedName>
        <fullName evidence="13">ESX-4 secretion system protein EccC4</fullName>
    </submittedName>
</protein>